<proteinExistence type="inferred from homology"/>
<accession>A0A1V6PCL7</accession>
<organism evidence="10 11">
    <name type="scientific">Penicillium decumbens</name>
    <dbReference type="NCBI Taxonomy" id="69771"/>
    <lineage>
        <taxon>Eukaryota</taxon>
        <taxon>Fungi</taxon>
        <taxon>Dikarya</taxon>
        <taxon>Ascomycota</taxon>
        <taxon>Pezizomycotina</taxon>
        <taxon>Eurotiomycetes</taxon>
        <taxon>Eurotiomycetidae</taxon>
        <taxon>Eurotiales</taxon>
        <taxon>Aspergillaceae</taxon>
        <taxon>Penicillium</taxon>
    </lineage>
</organism>
<dbReference type="OMA" id="EIDWCKQ"/>
<comment type="caution">
    <text evidence="10">The sequence shown here is derived from an EMBL/GenBank/DDBJ whole genome shotgun (WGS) entry which is preliminary data.</text>
</comment>
<dbReference type="EMBL" id="MDYL01000010">
    <property type="protein sequence ID" value="OQD74543.1"/>
    <property type="molecule type" value="Genomic_DNA"/>
</dbReference>
<gene>
    <name evidence="10" type="ORF">PENDEC_c010G04734</name>
</gene>
<dbReference type="InterPro" id="IPR016162">
    <property type="entry name" value="Ald_DH_N"/>
</dbReference>
<sequence length="519" mass="56820">MGLQLPPVQYPLPELQFTPVEDIAGHVSTARKAFLEHRTRDVEFRLVQLRKLYWAIKDYEEDIIQACAADLNKPRFETEVAESGWVLNDIVFTTRNLHKWVKDEKAPDIDLAYKFMSPKIRKDPLGCVLVIGAFNFPWQLTLGPVIGAIAAGNTVIMKPSENAPRCAAVMQKIFEASLDPSCYHVVQGGATETQALLAERWDKIFFTGGANVGRIIAKAAAVHMTPVVLELGGLNPAIISKNADPRLVARRMLWAKVLNAGQLCTSQNYLLVDKSLVSDVVEEFKKAYKEFYPDGAINSPDYSHIVNQAHFQRLKYMLDNTKGKIVMGGAMDEKKLVIEPTVVLVDSVDDSMCTQESFGPFIPILPVEDIDEAINLANGVQATPLGLYPFGNKADVAKIVASTRSGGVACNDAALHIPTLPFGGVGESGTGAYRGRASFDVWVHRRPITSSPSWLEAILSIRYPPYHASKLAKWKAASYLAPDFDRSGKKVSWLRWILTLGGGSAKAGAGRAAVIAASE</sequence>
<dbReference type="FunFam" id="3.40.605.10:FF:000004">
    <property type="entry name" value="Aldehyde dehydrogenase"/>
    <property type="match status" value="1"/>
</dbReference>
<dbReference type="GO" id="GO:0004029">
    <property type="term" value="F:aldehyde dehydrogenase (NAD+) activity"/>
    <property type="evidence" value="ECO:0007669"/>
    <property type="project" value="TreeGrafter"/>
</dbReference>
<feature type="active site" evidence="6 7">
    <location>
        <position position="230"/>
    </location>
</feature>
<keyword evidence="11" id="KW-1185">Reference proteome</keyword>
<dbReference type="PROSITE" id="PS00687">
    <property type="entry name" value="ALDEHYDE_DEHYDR_GLU"/>
    <property type="match status" value="1"/>
</dbReference>
<dbReference type="Proteomes" id="UP000191522">
    <property type="component" value="Unassembled WGS sequence"/>
</dbReference>
<evidence type="ECO:0000259" key="9">
    <source>
        <dbReference type="Pfam" id="PF00171"/>
    </source>
</evidence>
<dbReference type="Pfam" id="PF00171">
    <property type="entry name" value="Aldedh"/>
    <property type="match status" value="1"/>
</dbReference>
<dbReference type="GO" id="GO:0005737">
    <property type="term" value="C:cytoplasm"/>
    <property type="evidence" value="ECO:0007669"/>
    <property type="project" value="TreeGrafter"/>
</dbReference>
<dbReference type="InterPro" id="IPR016161">
    <property type="entry name" value="Ald_DH/histidinol_DH"/>
</dbReference>
<dbReference type="Gene3D" id="3.40.605.10">
    <property type="entry name" value="Aldehyde Dehydrogenase, Chain A, domain 1"/>
    <property type="match status" value="1"/>
</dbReference>
<dbReference type="PIRSF" id="PIRSF036492">
    <property type="entry name" value="ALDH"/>
    <property type="match status" value="1"/>
</dbReference>
<keyword evidence="4" id="KW-0520">NAD</keyword>
<name>A0A1V6PCL7_PENDC</name>
<evidence type="ECO:0000256" key="1">
    <source>
        <dbReference type="ARBA" id="ARBA00009986"/>
    </source>
</evidence>
<dbReference type="Gene3D" id="3.40.309.10">
    <property type="entry name" value="Aldehyde Dehydrogenase, Chain A, domain 2"/>
    <property type="match status" value="1"/>
</dbReference>
<dbReference type="OrthoDB" id="440325at2759"/>
<dbReference type="PANTHER" id="PTHR43570:SF11">
    <property type="entry name" value="ALDEHYDE DEHYDROGENASE"/>
    <property type="match status" value="1"/>
</dbReference>
<dbReference type="InterPro" id="IPR029510">
    <property type="entry name" value="Ald_DH_CS_GLU"/>
</dbReference>
<reference evidence="11" key="1">
    <citation type="journal article" date="2017" name="Nat. Microbiol.">
        <title>Global analysis of biosynthetic gene clusters reveals vast potential of secondary metabolite production in Penicillium species.</title>
        <authorList>
            <person name="Nielsen J.C."/>
            <person name="Grijseels S."/>
            <person name="Prigent S."/>
            <person name="Ji B."/>
            <person name="Dainat J."/>
            <person name="Nielsen K.F."/>
            <person name="Frisvad J.C."/>
            <person name="Workman M."/>
            <person name="Nielsen J."/>
        </authorList>
    </citation>
    <scope>NUCLEOTIDE SEQUENCE [LARGE SCALE GENOMIC DNA]</scope>
    <source>
        <strain evidence="11">IBT 11843</strain>
    </source>
</reference>
<evidence type="ECO:0000256" key="7">
    <source>
        <dbReference type="PROSITE-ProRule" id="PRU10007"/>
    </source>
</evidence>
<evidence type="ECO:0000256" key="5">
    <source>
        <dbReference type="PIRNR" id="PIRNR036492"/>
    </source>
</evidence>
<dbReference type="FunFam" id="3.40.309.10:FF:000025">
    <property type="entry name" value="Aldehyde dehydrogenase"/>
    <property type="match status" value="1"/>
</dbReference>
<comment type="similarity">
    <text evidence="1 5 8">Belongs to the aldehyde dehydrogenase family.</text>
</comment>
<dbReference type="GO" id="GO:0016117">
    <property type="term" value="P:carotenoid biosynthetic process"/>
    <property type="evidence" value="ECO:0007669"/>
    <property type="project" value="UniProtKB-KW"/>
</dbReference>
<evidence type="ECO:0000256" key="4">
    <source>
        <dbReference type="ARBA" id="ARBA00023027"/>
    </source>
</evidence>
<dbReference type="STRING" id="69771.A0A1V6PCL7"/>
<dbReference type="InterPro" id="IPR012394">
    <property type="entry name" value="Aldehyde_DH_NAD(P)"/>
</dbReference>
<keyword evidence="2" id="KW-0125">Carotenoid biosynthesis</keyword>
<dbReference type="GO" id="GO:0006081">
    <property type="term" value="P:aldehyde metabolic process"/>
    <property type="evidence" value="ECO:0007669"/>
    <property type="project" value="InterPro"/>
</dbReference>
<protein>
    <recommendedName>
        <fullName evidence="5">Aldehyde dehydrogenase</fullName>
    </recommendedName>
</protein>
<dbReference type="AlphaFoldDB" id="A0A1V6PCL7"/>
<feature type="active site" evidence="6">
    <location>
        <position position="264"/>
    </location>
</feature>
<feature type="domain" description="Aldehyde dehydrogenase" evidence="9">
    <location>
        <begin position="20"/>
        <end position="443"/>
    </location>
</feature>
<evidence type="ECO:0000313" key="11">
    <source>
        <dbReference type="Proteomes" id="UP000191522"/>
    </source>
</evidence>
<evidence type="ECO:0000256" key="8">
    <source>
        <dbReference type="RuleBase" id="RU003345"/>
    </source>
</evidence>
<keyword evidence="3 5" id="KW-0560">Oxidoreductase</keyword>
<evidence type="ECO:0000256" key="3">
    <source>
        <dbReference type="ARBA" id="ARBA00023002"/>
    </source>
</evidence>
<dbReference type="InterPro" id="IPR015590">
    <property type="entry name" value="Aldehyde_DH_dom"/>
</dbReference>
<evidence type="ECO:0000256" key="2">
    <source>
        <dbReference type="ARBA" id="ARBA00022746"/>
    </source>
</evidence>
<evidence type="ECO:0000313" key="10">
    <source>
        <dbReference type="EMBL" id="OQD74543.1"/>
    </source>
</evidence>
<evidence type="ECO:0000256" key="6">
    <source>
        <dbReference type="PIRSR" id="PIRSR036492-1"/>
    </source>
</evidence>
<dbReference type="SUPFAM" id="SSF53720">
    <property type="entry name" value="ALDH-like"/>
    <property type="match status" value="1"/>
</dbReference>
<dbReference type="CDD" id="cd07135">
    <property type="entry name" value="ALDH_F14-YMR110C"/>
    <property type="match status" value="1"/>
</dbReference>
<dbReference type="InterPro" id="IPR016163">
    <property type="entry name" value="Ald_DH_C"/>
</dbReference>
<dbReference type="PANTHER" id="PTHR43570">
    <property type="entry name" value="ALDEHYDE DEHYDROGENASE"/>
    <property type="match status" value="1"/>
</dbReference>